<dbReference type="RefSeq" id="WP_059054736.1">
    <property type="nucleotide sequence ID" value="NZ_LOJF01000009.1"/>
</dbReference>
<evidence type="ECO:0000256" key="1">
    <source>
        <dbReference type="SAM" id="MobiDB-lite"/>
    </source>
</evidence>
<keyword evidence="3" id="KW-1185">Reference proteome</keyword>
<dbReference type="InterPro" id="IPR029058">
    <property type="entry name" value="AB_hydrolase_fold"/>
</dbReference>
<gene>
    <name evidence="2" type="ORF">AUL39_06300</name>
</gene>
<dbReference type="STRING" id="1299998.AUL39_06300"/>
<comment type="caution">
    <text evidence="2">The sequence shown here is derived from an EMBL/GenBank/DDBJ whole genome shotgun (WGS) entry which is preliminary data.</text>
</comment>
<protein>
    <recommendedName>
        <fullName evidence="4">DUF2974 domain-containing protein</fullName>
    </recommendedName>
</protein>
<name>A0A124EGU5_TRASO</name>
<dbReference type="InterPro" id="IPR024499">
    <property type="entry name" value="Mbeg1-like"/>
</dbReference>
<dbReference type="Pfam" id="PF11187">
    <property type="entry name" value="Mbeg1-like"/>
    <property type="match status" value="1"/>
</dbReference>
<dbReference type="AlphaFoldDB" id="A0A124EGU5"/>
<organism evidence="2 3">
    <name type="scientific">Tractidigestivibacter scatoligenes</name>
    <name type="common">Olsenella scatoligenes</name>
    <dbReference type="NCBI Taxonomy" id="1299998"/>
    <lineage>
        <taxon>Bacteria</taxon>
        <taxon>Bacillati</taxon>
        <taxon>Actinomycetota</taxon>
        <taxon>Coriobacteriia</taxon>
        <taxon>Coriobacteriales</taxon>
        <taxon>Atopobiaceae</taxon>
        <taxon>Tractidigestivibacter</taxon>
    </lineage>
</organism>
<evidence type="ECO:0000313" key="3">
    <source>
        <dbReference type="Proteomes" id="UP000054078"/>
    </source>
</evidence>
<evidence type="ECO:0008006" key="4">
    <source>
        <dbReference type="Google" id="ProtNLM"/>
    </source>
</evidence>
<dbReference type="Proteomes" id="UP000054078">
    <property type="component" value="Unassembled WGS sequence"/>
</dbReference>
<proteinExistence type="predicted"/>
<dbReference type="SUPFAM" id="SSF53474">
    <property type="entry name" value="alpha/beta-Hydrolases"/>
    <property type="match status" value="1"/>
</dbReference>
<feature type="compositionally biased region" description="Basic and acidic residues" evidence="1">
    <location>
        <begin position="387"/>
        <end position="406"/>
    </location>
</feature>
<evidence type="ECO:0000313" key="2">
    <source>
        <dbReference type="EMBL" id="KUH58587.1"/>
    </source>
</evidence>
<dbReference type="Gene3D" id="3.40.50.1820">
    <property type="entry name" value="alpha/beta hydrolase"/>
    <property type="match status" value="1"/>
</dbReference>
<dbReference type="OrthoDB" id="9769481at2"/>
<feature type="region of interest" description="Disordered" evidence="1">
    <location>
        <begin position="381"/>
        <end position="424"/>
    </location>
</feature>
<reference evidence="2 3" key="1">
    <citation type="submission" date="2015-12" db="EMBL/GenBank/DDBJ databases">
        <title>Draft Genome Sequence of Olsenella scatoligenes SK9K4T; a Producer of 3-Methylindole- (skatole) and 4-Methylphenol- (p-cresol) Isolated from Pig Feces.</title>
        <authorList>
            <person name="Li X."/>
            <person name="Borg B."/>
            <person name="Canibe N."/>
        </authorList>
    </citation>
    <scope>NUCLEOTIDE SEQUENCE [LARGE SCALE GENOMIC DNA]</scope>
    <source>
        <strain evidence="2 3">SK9K4</strain>
    </source>
</reference>
<sequence>MANIHDYLDLRADITLGERPFNVVDGLVLSVLSYVDFSGIVPGEGEGPVNISYACDALLDRAGGDVSPYVRSLAKIDERYLRLLGASKRFGQAGVEDYVDVFDHDRDLQFAALTVDLPGGMRFVSFRGTDNSLVGWREDFMLSFEVTEAQRLAAEYLLRQARRARTEGVRLMVGGHSKGGNLASFSAVLLPDDLRNVIERVYSNDGPLMAPEVVPLSCHDVYGERFVRIVPTYSVVGMLFDDPAEPKTIVRSTGDGALQHDPTTWQVHADCLDEADDLLPQCKLVNAIFDKWMRGANLADRELFTRQVFDAFEAGGATAFDEVVGNPAGAQRVLAALRDADPRTKELLGELVQVAADKTWDATVAAVASATRAALNAVGAMLPQRRPAGESEAGERDEKHVGKDADAPTSSPTLPGDGEGASPR</sequence>
<accession>A0A124EGU5</accession>
<dbReference type="EMBL" id="LOJF01000009">
    <property type="protein sequence ID" value="KUH58587.1"/>
    <property type="molecule type" value="Genomic_DNA"/>
</dbReference>